<evidence type="ECO:0000313" key="2">
    <source>
        <dbReference type="EMBL" id="OAX51787.1"/>
    </source>
</evidence>
<accession>A0A199NS96</accession>
<dbReference type="EMBL" id="LJBJ02000012">
    <property type="protein sequence ID" value="OAX51787.1"/>
    <property type="molecule type" value="Genomic_DNA"/>
</dbReference>
<evidence type="ECO:0000256" key="1">
    <source>
        <dbReference type="SAM" id="MobiDB-lite"/>
    </source>
</evidence>
<dbReference type="AlphaFoldDB" id="A0A199NS96"/>
<dbReference type="InterPro" id="IPR036388">
    <property type="entry name" value="WH-like_DNA-bd_sf"/>
</dbReference>
<dbReference type="Pfam" id="PF12840">
    <property type="entry name" value="HTH_20"/>
    <property type="match status" value="1"/>
</dbReference>
<dbReference type="Proteomes" id="UP000053171">
    <property type="component" value="Unassembled WGS sequence"/>
</dbReference>
<keyword evidence="3" id="KW-1185">Reference proteome</keyword>
<dbReference type="InterPro" id="IPR036390">
    <property type="entry name" value="WH_DNA-bd_sf"/>
</dbReference>
<evidence type="ECO:0000313" key="3">
    <source>
        <dbReference type="Proteomes" id="UP000053171"/>
    </source>
</evidence>
<organism evidence="2 3">
    <name type="scientific">Rothia kristinae</name>
    <dbReference type="NCBI Taxonomy" id="37923"/>
    <lineage>
        <taxon>Bacteria</taxon>
        <taxon>Bacillati</taxon>
        <taxon>Actinomycetota</taxon>
        <taxon>Actinomycetes</taxon>
        <taxon>Micrococcales</taxon>
        <taxon>Micrococcaceae</taxon>
        <taxon>Rothia</taxon>
    </lineage>
</organism>
<comment type="caution">
    <text evidence="2">The sequence shown here is derived from an EMBL/GenBank/DDBJ whole genome shotgun (WGS) entry which is preliminary data.</text>
</comment>
<dbReference type="RefSeq" id="WP_064725499.1">
    <property type="nucleotide sequence ID" value="NZ_JBEYYV010000006.1"/>
</dbReference>
<proteinExistence type="predicted"/>
<gene>
    <name evidence="2" type="ORF">AN277_0206985</name>
</gene>
<reference evidence="2" key="1">
    <citation type="submission" date="2016-06" db="EMBL/GenBank/DDBJ databases">
        <title>Identification of putative biosynthetic pathways for the production of bioactive secondary metabolites by the marine actinomycete Kocuria kristinae RUTW2-3.</title>
        <authorList>
            <person name="Waterworth S.C."/>
            <person name="Walmsley T.A."/>
            <person name="Matongo T."/>
            <person name="Davies-Coleman M.T."/>
            <person name="Dorrington R.A."/>
        </authorList>
    </citation>
    <scope>NUCLEOTIDE SEQUENCE [LARGE SCALE GENOMIC DNA]</scope>
    <source>
        <strain evidence="2">RUTW2-3</strain>
    </source>
</reference>
<feature type="region of interest" description="Disordered" evidence="1">
    <location>
        <begin position="1"/>
        <end position="24"/>
    </location>
</feature>
<sequence>MYSVKQKQSAPRAAGAGEPEERTRDRVLQGVLAHGPVSAADLASALGLTPAAIRRHLEALEKDQLVEVTLVRKPGARAGRPARRYVVAPQGHAQLGNDYLDIALDSLRTLRAALGEGALERFAQSRFEEMERRYRPVVEAAGPDIGARARALGDAMTRDGFVASTSTMAMSEAAKAVELPEHLLSSVQLCQGHCPVRDLAEEFPEFCDEETRMIASLLGVDVRRLSTMAGGAHVCTTHIPLARGAQASVSGRNVRPTKEGSHD</sequence>
<protein>
    <submittedName>
        <fullName evidence="2">ArsR family transcriptional regulator</fullName>
    </submittedName>
</protein>
<name>A0A199NS96_9MICC</name>
<dbReference type="SUPFAM" id="SSF46785">
    <property type="entry name" value="Winged helix' DNA-binding domain"/>
    <property type="match status" value="1"/>
</dbReference>
<dbReference type="InterPro" id="IPR011991">
    <property type="entry name" value="ArsR-like_HTH"/>
</dbReference>
<dbReference type="CDD" id="cd00090">
    <property type="entry name" value="HTH_ARSR"/>
    <property type="match status" value="1"/>
</dbReference>
<dbReference type="Gene3D" id="1.10.10.10">
    <property type="entry name" value="Winged helix-like DNA-binding domain superfamily/Winged helix DNA-binding domain"/>
    <property type="match status" value="1"/>
</dbReference>